<organism evidence="3 5">
    <name type="scientific">Phytophthora fragariae</name>
    <dbReference type="NCBI Taxonomy" id="53985"/>
    <lineage>
        <taxon>Eukaryota</taxon>
        <taxon>Sar</taxon>
        <taxon>Stramenopiles</taxon>
        <taxon>Oomycota</taxon>
        <taxon>Peronosporomycetes</taxon>
        <taxon>Peronosporales</taxon>
        <taxon>Peronosporaceae</taxon>
        <taxon>Phytophthora</taxon>
    </lineage>
</organism>
<dbReference type="Proteomes" id="UP000440367">
    <property type="component" value="Unassembled WGS sequence"/>
</dbReference>
<reference evidence="4 5" key="1">
    <citation type="submission" date="2018-08" db="EMBL/GenBank/DDBJ databases">
        <title>Genomic investigation of the strawberry pathogen Phytophthora fragariae indicates pathogenicity is determined by transcriptional variation in three key races.</title>
        <authorList>
            <person name="Adams T.M."/>
            <person name="Armitage A.D."/>
            <person name="Sobczyk M.K."/>
            <person name="Bates H.J."/>
            <person name="Dunwell J.M."/>
            <person name="Nellist C.F."/>
            <person name="Harrison R.J."/>
        </authorList>
    </citation>
    <scope>NUCLEOTIDE SEQUENCE [LARGE SCALE GENOMIC DNA]</scope>
    <source>
        <strain evidence="3 5">BC-1</strain>
        <strain evidence="2 4">NOV-27</strain>
    </source>
</reference>
<dbReference type="Proteomes" id="UP000433483">
    <property type="component" value="Unassembled WGS sequence"/>
</dbReference>
<evidence type="ECO:0000259" key="1">
    <source>
        <dbReference type="Pfam" id="PF07727"/>
    </source>
</evidence>
<dbReference type="Pfam" id="PF07727">
    <property type="entry name" value="RVT_2"/>
    <property type="match status" value="1"/>
</dbReference>
<proteinExistence type="predicted"/>
<evidence type="ECO:0000313" key="5">
    <source>
        <dbReference type="Proteomes" id="UP000440367"/>
    </source>
</evidence>
<dbReference type="InterPro" id="IPR013103">
    <property type="entry name" value="RVT_2"/>
</dbReference>
<protein>
    <recommendedName>
        <fullName evidence="1">Reverse transcriptase Ty1/copia-type domain-containing protein</fullName>
    </recommendedName>
</protein>
<dbReference type="EMBL" id="QXGD01000072">
    <property type="protein sequence ID" value="KAE9254733.1"/>
    <property type="molecule type" value="Genomic_DNA"/>
</dbReference>
<accession>A0A6A4A9G1</accession>
<dbReference type="OrthoDB" id="46422at2759"/>
<dbReference type="SUPFAM" id="SSF56672">
    <property type="entry name" value="DNA/RNA polymerases"/>
    <property type="match status" value="1"/>
</dbReference>
<feature type="domain" description="Reverse transcriptase Ty1/copia-type" evidence="1">
    <location>
        <begin position="122"/>
        <end position="213"/>
    </location>
</feature>
<gene>
    <name evidence="3" type="ORF">PF002_g2718</name>
    <name evidence="2" type="ORF">PF005_g2976</name>
</gene>
<comment type="caution">
    <text evidence="3">The sequence shown here is derived from an EMBL/GenBank/DDBJ whole genome shotgun (WGS) entry which is preliminary data.</text>
</comment>
<evidence type="ECO:0000313" key="4">
    <source>
        <dbReference type="Proteomes" id="UP000433483"/>
    </source>
</evidence>
<dbReference type="AlphaFoldDB" id="A0A6A4A9G1"/>
<keyword evidence="4" id="KW-1185">Reference proteome</keyword>
<sequence length="215" mass="24549">MRSTHFSREEVEAINGSASLTDRRHSERTQARGLSAAFLCLAEVIKEPLNMADTRRSPQWPEWERAVYVEIKALEDNDTIELLAADGSIEKFKTRGDRQVYLLDYIETHAPVIDLVCVKVFFAFVDGFLQQYRLRLTAGDACLYVKLVDGSPLLVCLYVDDVLIAHKNEEHVLHLMVTLNRKYQVRDLGEPQQFLGMSIRRENGAIHLSQSNNVD</sequence>
<dbReference type="InterPro" id="IPR043502">
    <property type="entry name" value="DNA/RNA_pol_sf"/>
</dbReference>
<evidence type="ECO:0000313" key="2">
    <source>
        <dbReference type="EMBL" id="KAE9231760.1"/>
    </source>
</evidence>
<dbReference type="EMBL" id="QXGB01000084">
    <property type="protein sequence ID" value="KAE9231760.1"/>
    <property type="molecule type" value="Genomic_DNA"/>
</dbReference>
<evidence type="ECO:0000313" key="3">
    <source>
        <dbReference type="EMBL" id="KAE9254733.1"/>
    </source>
</evidence>
<name>A0A6A4A9G1_9STRA</name>